<feature type="region of interest" description="Disordered" evidence="1">
    <location>
        <begin position="1"/>
        <end position="20"/>
    </location>
</feature>
<comment type="caution">
    <text evidence="2">The sequence shown here is derived from an EMBL/GenBank/DDBJ whole genome shotgun (WGS) entry which is preliminary data.</text>
</comment>
<accession>A0A3D8RYX1</accession>
<organism evidence="2 3">
    <name type="scientific">Aspergillus mulundensis</name>
    <dbReference type="NCBI Taxonomy" id="1810919"/>
    <lineage>
        <taxon>Eukaryota</taxon>
        <taxon>Fungi</taxon>
        <taxon>Dikarya</taxon>
        <taxon>Ascomycota</taxon>
        <taxon>Pezizomycotina</taxon>
        <taxon>Eurotiomycetes</taxon>
        <taxon>Eurotiomycetidae</taxon>
        <taxon>Eurotiales</taxon>
        <taxon>Aspergillaceae</taxon>
        <taxon>Aspergillus</taxon>
        <taxon>Aspergillus subgen. Nidulantes</taxon>
    </lineage>
</organism>
<proteinExistence type="predicted"/>
<evidence type="ECO:0000256" key="1">
    <source>
        <dbReference type="SAM" id="MobiDB-lite"/>
    </source>
</evidence>
<protein>
    <submittedName>
        <fullName evidence="2">Uncharacterized protein</fullName>
    </submittedName>
</protein>
<evidence type="ECO:0000313" key="2">
    <source>
        <dbReference type="EMBL" id="RDW79249.1"/>
    </source>
</evidence>
<gene>
    <name evidence="2" type="ORF">DSM5745_06101</name>
</gene>
<name>A0A3D8RYX1_9EURO</name>
<dbReference type="OrthoDB" id="4468080at2759"/>
<reference evidence="2 3" key="1">
    <citation type="journal article" date="2018" name="IMA Fungus">
        <title>IMA Genome-F 9: Draft genome sequence of Annulohypoxylon stygium, Aspergillus mulundensis, Berkeleyomyces basicola (syn. Thielaviopsis basicola), Ceratocystis smalleyi, two Cercospora beticola strains, Coleophoma cylindrospora, Fusarium fracticaudum, Phialophora cf. hyalina, and Morchella septimelata.</title>
        <authorList>
            <person name="Wingfield B.D."/>
            <person name="Bills G.F."/>
            <person name="Dong Y."/>
            <person name="Huang W."/>
            <person name="Nel W.J."/>
            <person name="Swalarsk-Parry B.S."/>
            <person name="Vaghefi N."/>
            <person name="Wilken P.M."/>
            <person name="An Z."/>
            <person name="de Beer Z.W."/>
            <person name="De Vos L."/>
            <person name="Chen L."/>
            <person name="Duong T.A."/>
            <person name="Gao Y."/>
            <person name="Hammerbacher A."/>
            <person name="Kikkert J.R."/>
            <person name="Li Y."/>
            <person name="Li H."/>
            <person name="Li K."/>
            <person name="Li Q."/>
            <person name="Liu X."/>
            <person name="Ma X."/>
            <person name="Naidoo K."/>
            <person name="Pethybridge S.J."/>
            <person name="Sun J."/>
            <person name="Steenkamp E.T."/>
            <person name="van der Nest M.A."/>
            <person name="van Wyk S."/>
            <person name="Wingfield M.J."/>
            <person name="Xiong C."/>
            <person name="Yue Q."/>
            <person name="Zhang X."/>
        </authorList>
    </citation>
    <scope>NUCLEOTIDE SEQUENCE [LARGE SCALE GENOMIC DNA]</scope>
    <source>
        <strain evidence="2 3">DSM 5745</strain>
    </source>
</reference>
<dbReference type="RefSeq" id="XP_026603949.1">
    <property type="nucleotide sequence ID" value="XM_026748117.1"/>
</dbReference>
<dbReference type="GeneID" id="38116471"/>
<sequence>MHPSYTNAPHAAFSPSFTGPGRRYGYRHNLNYMRSVGFGPRRAGIGGLLKVALVGTGVYFVCKKIYHAGAQSSRGQASQ</sequence>
<evidence type="ECO:0000313" key="3">
    <source>
        <dbReference type="Proteomes" id="UP000256690"/>
    </source>
</evidence>
<dbReference type="Proteomes" id="UP000256690">
    <property type="component" value="Unassembled WGS sequence"/>
</dbReference>
<dbReference type="STRING" id="1810919.A0A3D8RYX1"/>
<dbReference type="AlphaFoldDB" id="A0A3D8RYX1"/>
<dbReference type="EMBL" id="PVWQ01000006">
    <property type="protein sequence ID" value="RDW79249.1"/>
    <property type="molecule type" value="Genomic_DNA"/>
</dbReference>
<keyword evidence="3" id="KW-1185">Reference proteome</keyword>